<dbReference type="InterPro" id="IPR002347">
    <property type="entry name" value="SDR_fam"/>
</dbReference>
<dbReference type="Pfam" id="PF00106">
    <property type="entry name" value="adh_short"/>
    <property type="match status" value="1"/>
</dbReference>
<keyword evidence="4" id="KW-1185">Reference proteome</keyword>
<sequence>MRLPMDYLAGPRYKGEERIPGKTVIITGANSGIGKEVARDLAKRGGKIILACRNMEECKQVQGEIKIESYNRNVICKKLDLGSTKSIRVFAADINKNESRVDVLINNAGIMRTPTRVVTEDGFEAQLGINHLGHFLLTTLLLDKIKKSAPSRIINVSSIAHKRGKINFDDLNSKDSYEPGEAYDQSKLANILFTIELAERLKGTGVTVNAVHPGLVKTKIFRYMGLYNSNISSFILFPLTWLVLRTPEQGAQTTLYCALAPELVNVTGKYF</sequence>
<dbReference type="InterPro" id="IPR036291">
    <property type="entry name" value="NAD(P)-bd_dom_sf"/>
</dbReference>
<dbReference type="Gene3D" id="3.40.50.720">
    <property type="entry name" value="NAD(P)-binding Rossmann-like Domain"/>
    <property type="match status" value="1"/>
</dbReference>
<dbReference type="PRINTS" id="PR00081">
    <property type="entry name" value="GDHRDH"/>
</dbReference>
<organism evidence="3 4">
    <name type="scientific">Tegillarca granosa</name>
    <name type="common">Malaysian cockle</name>
    <name type="synonym">Anadara granosa</name>
    <dbReference type="NCBI Taxonomy" id="220873"/>
    <lineage>
        <taxon>Eukaryota</taxon>
        <taxon>Metazoa</taxon>
        <taxon>Spiralia</taxon>
        <taxon>Lophotrochozoa</taxon>
        <taxon>Mollusca</taxon>
        <taxon>Bivalvia</taxon>
        <taxon>Autobranchia</taxon>
        <taxon>Pteriomorphia</taxon>
        <taxon>Arcoida</taxon>
        <taxon>Arcoidea</taxon>
        <taxon>Arcidae</taxon>
        <taxon>Tegillarca</taxon>
    </lineage>
</organism>
<evidence type="ECO:0000313" key="4">
    <source>
        <dbReference type="Proteomes" id="UP001217089"/>
    </source>
</evidence>
<feature type="non-terminal residue" evidence="3">
    <location>
        <position position="271"/>
    </location>
</feature>
<protein>
    <recommendedName>
        <fullName evidence="5">Retinol dehydrogenase 13</fullName>
    </recommendedName>
</protein>
<dbReference type="PRINTS" id="PR00080">
    <property type="entry name" value="SDRFAMILY"/>
</dbReference>
<dbReference type="Proteomes" id="UP001217089">
    <property type="component" value="Unassembled WGS sequence"/>
</dbReference>
<gene>
    <name evidence="3" type="ORF">KUTeg_013053</name>
</gene>
<name>A0ABQ9ESJ9_TEGGR</name>
<reference evidence="3 4" key="1">
    <citation type="submission" date="2022-12" db="EMBL/GenBank/DDBJ databases">
        <title>Chromosome-level genome of Tegillarca granosa.</title>
        <authorList>
            <person name="Kim J."/>
        </authorList>
    </citation>
    <scope>NUCLEOTIDE SEQUENCE [LARGE SCALE GENOMIC DNA]</scope>
    <source>
        <strain evidence="3">Teg-2019</strain>
        <tissue evidence="3">Adductor muscle</tissue>
    </source>
</reference>
<keyword evidence="1" id="KW-0560">Oxidoreductase</keyword>
<dbReference type="PANTHER" id="PTHR43157:SF71">
    <property type="entry name" value="RETINOL DEHYDROGENASE 13"/>
    <property type="match status" value="1"/>
</dbReference>
<evidence type="ECO:0000256" key="1">
    <source>
        <dbReference type="ARBA" id="ARBA00023002"/>
    </source>
</evidence>
<proteinExistence type="inferred from homology"/>
<dbReference type="SUPFAM" id="SSF51735">
    <property type="entry name" value="NAD(P)-binding Rossmann-fold domains"/>
    <property type="match status" value="1"/>
</dbReference>
<evidence type="ECO:0008006" key="5">
    <source>
        <dbReference type="Google" id="ProtNLM"/>
    </source>
</evidence>
<evidence type="ECO:0000313" key="3">
    <source>
        <dbReference type="EMBL" id="KAJ8308179.1"/>
    </source>
</evidence>
<comment type="caution">
    <text evidence="3">The sequence shown here is derived from an EMBL/GenBank/DDBJ whole genome shotgun (WGS) entry which is preliminary data.</text>
</comment>
<comment type="similarity">
    <text evidence="2">Belongs to the short-chain dehydrogenases/reductases (SDR) family.</text>
</comment>
<dbReference type="PANTHER" id="PTHR43157">
    <property type="entry name" value="PHOSPHATIDYLINOSITOL-GLYCAN BIOSYNTHESIS CLASS F PROTEIN-RELATED"/>
    <property type="match status" value="1"/>
</dbReference>
<accession>A0ABQ9ESJ9</accession>
<evidence type="ECO:0000256" key="2">
    <source>
        <dbReference type="RuleBase" id="RU000363"/>
    </source>
</evidence>
<dbReference type="EMBL" id="JARBDR010000657">
    <property type="protein sequence ID" value="KAJ8308179.1"/>
    <property type="molecule type" value="Genomic_DNA"/>
</dbReference>